<accession>A0ABQ3EAP0</accession>
<name>A0ABQ3EAP0_9ACTN</name>
<evidence type="ECO:0000313" key="2">
    <source>
        <dbReference type="Proteomes" id="UP000599437"/>
    </source>
</evidence>
<gene>
    <name evidence="1" type="ORF">GCM10010346_64200</name>
</gene>
<dbReference type="Proteomes" id="UP000599437">
    <property type="component" value="Unassembled WGS sequence"/>
</dbReference>
<evidence type="ECO:0008006" key="3">
    <source>
        <dbReference type="Google" id="ProtNLM"/>
    </source>
</evidence>
<organism evidence="1 2">
    <name type="scientific">Streptomyces chryseus</name>
    <dbReference type="NCBI Taxonomy" id="68186"/>
    <lineage>
        <taxon>Bacteria</taxon>
        <taxon>Bacillati</taxon>
        <taxon>Actinomycetota</taxon>
        <taxon>Actinomycetes</taxon>
        <taxon>Kitasatosporales</taxon>
        <taxon>Streptomycetaceae</taxon>
        <taxon>Streptomyces</taxon>
    </lineage>
</organism>
<reference evidence="2" key="1">
    <citation type="journal article" date="2019" name="Int. J. Syst. Evol. Microbiol.">
        <title>The Global Catalogue of Microorganisms (GCM) 10K type strain sequencing project: providing services to taxonomists for standard genome sequencing and annotation.</title>
        <authorList>
            <consortium name="The Broad Institute Genomics Platform"/>
            <consortium name="The Broad Institute Genome Sequencing Center for Infectious Disease"/>
            <person name="Wu L."/>
            <person name="Ma J."/>
        </authorList>
    </citation>
    <scope>NUCLEOTIDE SEQUENCE [LARGE SCALE GENOMIC DNA]</scope>
    <source>
        <strain evidence="2">JCM 4737</strain>
    </source>
</reference>
<keyword evidence="2" id="KW-1185">Reference proteome</keyword>
<comment type="caution">
    <text evidence="1">The sequence shown here is derived from an EMBL/GenBank/DDBJ whole genome shotgun (WGS) entry which is preliminary data.</text>
</comment>
<proteinExistence type="predicted"/>
<dbReference type="EMBL" id="BMVO01000043">
    <property type="protein sequence ID" value="GHB32031.1"/>
    <property type="molecule type" value="Genomic_DNA"/>
</dbReference>
<evidence type="ECO:0000313" key="1">
    <source>
        <dbReference type="EMBL" id="GHB32031.1"/>
    </source>
</evidence>
<dbReference type="RefSeq" id="WP_138897215.1">
    <property type="nucleotide sequence ID" value="NZ_BMVO01000043.1"/>
</dbReference>
<protein>
    <recommendedName>
        <fullName evidence="3">Lipoprotein</fullName>
    </recommendedName>
</protein>
<sequence>MGRQLWRSIAFIAVAEALTVSCAGWGAVIHAAEISTNQVAGRWASAGGTSLTFSDDHTFTAEHFDELPAASDCEAPSALSSGRWAFHAPDEADQFIVPAESATRGTALALIFSTGDCEVSAYLFGDEDDPVLCPTRDADEGCPSDGYLQRYQTTHSG</sequence>